<evidence type="ECO:0000313" key="4">
    <source>
        <dbReference type="Proteomes" id="UP000240883"/>
    </source>
</evidence>
<dbReference type="OrthoDB" id="17212at2759"/>
<proteinExistence type="inferred from homology"/>
<dbReference type="GO" id="GO:0005737">
    <property type="term" value="C:cytoplasm"/>
    <property type="evidence" value="ECO:0007669"/>
    <property type="project" value="TreeGrafter"/>
</dbReference>
<dbReference type="GO" id="GO:0003676">
    <property type="term" value="F:nucleic acid binding"/>
    <property type="evidence" value="ECO:0007669"/>
    <property type="project" value="InterPro"/>
</dbReference>
<dbReference type="PANTHER" id="PTHR10300">
    <property type="entry name" value="CALCIPRESSIN"/>
    <property type="match status" value="1"/>
</dbReference>
<evidence type="ECO:0000256" key="2">
    <source>
        <dbReference type="SAM" id="MobiDB-lite"/>
    </source>
</evidence>
<feature type="region of interest" description="Disordered" evidence="2">
    <location>
        <begin position="245"/>
        <end position="264"/>
    </location>
</feature>
<dbReference type="GO" id="GO:0005634">
    <property type="term" value="C:nucleus"/>
    <property type="evidence" value="ECO:0007669"/>
    <property type="project" value="TreeGrafter"/>
</dbReference>
<dbReference type="GO" id="GO:0008597">
    <property type="term" value="F:calcium-dependent protein serine/threonine phosphatase regulator activity"/>
    <property type="evidence" value="ECO:0007669"/>
    <property type="project" value="TreeGrafter"/>
</dbReference>
<evidence type="ECO:0000256" key="1">
    <source>
        <dbReference type="ARBA" id="ARBA00008209"/>
    </source>
</evidence>
<dbReference type="InterPro" id="IPR006931">
    <property type="entry name" value="Calcipressin"/>
</dbReference>
<dbReference type="AlphaFoldDB" id="A0A2T2NE16"/>
<feature type="compositionally biased region" description="Polar residues" evidence="2">
    <location>
        <begin position="246"/>
        <end position="255"/>
    </location>
</feature>
<dbReference type="EMBL" id="KZ678139">
    <property type="protein sequence ID" value="PSN63667.1"/>
    <property type="molecule type" value="Genomic_DNA"/>
</dbReference>
<evidence type="ECO:0000313" key="3">
    <source>
        <dbReference type="EMBL" id="PSN63667.1"/>
    </source>
</evidence>
<protein>
    <submittedName>
        <fullName evidence="3">Calcipressin-domain-containing protein</fullName>
    </submittedName>
</protein>
<dbReference type="FunFam" id="3.30.70.330:FF:000503">
    <property type="entry name" value="Calcineurin binding protein, putative"/>
    <property type="match status" value="1"/>
</dbReference>
<comment type="similarity">
    <text evidence="1">Belongs to the RCAN family.</text>
</comment>
<name>A0A2T2NE16_CORCC</name>
<sequence>MSATIPSPQRSRASSRNKSSLSLDLSDLPPLVQPSPPSNTLIITNLVEPEIFEPSNLVQIRETINQHAAIHTWAPLKSFRRIVVSFFEVESAITIRQTLDGEQLMGCRIRVYFGLQTPLNPSDQHLPLPRSDKLFFISPPPSPPMGWEMQNEEAPNKIVHAEDLAVALARLHADSRECPSPTDINSEFSPAISRRRTGSSTIVYHPEDHGDSPNLPAIAVEDTTESPIALTPTDRMEGIEGPIAQQKAQGKTTATARPPVEFMH</sequence>
<feature type="compositionally biased region" description="Low complexity" evidence="2">
    <location>
        <begin position="10"/>
        <end position="30"/>
    </location>
</feature>
<dbReference type="Gene3D" id="3.30.70.330">
    <property type="match status" value="1"/>
</dbReference>
<reference evidence="3 4" key="1">
    <citation type="journal article" date="2018" name="Front. Microbiol.">
        <title>Genome-Wide Analysis of Corynespora cassiicola Leaf Fall Disease Putative Effectors.</title>
        <authorList>
            <person name="Lopez D."/>
            <person name="Ribeiro S."/>
            <person name="Label P."/>
            <person name="Fumanal B."/>
            <person name="Venisse J.S."/>
            <person name="Kohler A."/>
            <person name="de Oliveira R.R."/>
            <person name="Labutti K."/>
            <person name="Lipzen A."/>
            <person name="Lail K."/>
            <person name="Bauer D."/>
            <person name="Ohm R.A."/>
            <person name="Barry K.W."/>
            <person name="Spatafora J."/>
            <person name="Grigoriev I.V."/>
            <person name="Martin F.M."/>
            <person name="Pujade-Renaud V."/>
        </authorList>
    </citation>
    <scope>NUCLEOTIDE SEQUENCE [LARGE SCALE GENOMIC DNA]</scope>
    <source>
        <strain evidence="3 4">Philippines</strain>
    </source>
</reference>
<dbReference type="Pfam" id="PF04847">
    <property type="entry name" value="Calcipressin"/>
    <property type="match status" value="1"/>
</dbReference>
<accession>A0A2T2NE16</accession>
<feature type="region of interest" description="Disordered" evidence="2">
    <location>
        <begin position="1"/>
        <end position="32"/>
    </location>
</feature>
<gene>
    <name evidence="3" type="ORF">BS50DRAFT_576286</name>
</gene>
<organism evidence="3 4">
    <name type="scientific">Corynespora cassiicola Philippines</name>
    <dbReference type="NCBI Taxonomy" id="1448308"/>
    <lineage>
        <taxon>Eukaryota</taxon>
        <taxon>Fungi</taxon>
        <taxon>Dikarya</taxon>
        <taxon>Ascomycota</taxon>
        <taxon>Pezizomycotina</taxon>
        <taxon>Dothideomycetes</taxon>
        <taxon>Pleosporomycetidae</taxon>
        <taxon>Pleosporales</taxon>
        <taxon>Corynesporascaceae</taxon>
        <taxon>Corynespora</taxon>
    </lineage>
</organism>
<dbReference type="SUPFAM" id="SSF54928">
    <property type="entry name" value="RNA-binding domain, RBD"/>
    <property type="match status" value="1"/>
</dbReference>
<dbReference type="GO" id="GO:0019722">
    <property type="term" value="P:calcium-mediated signaling"/>
    <property type="evidence" value="ECO:0007669"/>
    <property type="project" value="InterPro"/>
</dbReference>
<dbReference type="STRING" id="1448308.A0A2T2NE16"/>
<dbReference type="InterPro" id="IPR012677">
    <property type="entry name" value="Nucleotide-bd_a/b_plait_sf"/>
</dbReference>
<dbReference type="InterPro" id="IPR035979">
    <property type="entry name" value="RBD_domain_sf"/>
</dbReference>
<dbReference type="PANTHER" id="PTHR10300:SF14">
    <property type="entry name" value="PROTEIN SARAH"/>
    <property type="match status" value="1"/>
</dbReference>
<keyword evidence="4" id="KW-1185">Reference proteome</keyword>
<dbReference type="Proteomes" id="UP000240883">
    <property type="component" value="Unassembled WGS sequence"/>
</dbReference>